<gene>
    <name evidence="3" type="ORF">DERF_010978</name>
</gene>
<evidence type="ECO:0000313" key="3">
    <source>
        <dbReference type="EMBL" id="KAH9506236.1"/>
    </source>
</evidence>
<sequence length="105" mass="11450">MVLDCFYGPFNQNNRSSPKLSATSLLYFATGVISFVFYGNEWSSVNLGQQDNRTAPSKDTRWLTSSPHGQTTTSQSCGIKLIATIDGNRNLKQLASEPASTGQNL</sequence>
<feature type="region of interest" description="Disordered" evidence="1">
    <location>
        <begin position="49"/>
        <end position="74"/>
    </location>
</feature>
<dbReference type="Proteomes" id="UP000790347">
    <property type="component" value="Unassembled WGS sequence"/>
</dbReference>
<comment type="caution">
    <text evidence="3">The sequence shown here is derived from an EMBL/GenBank/DDBJ whole genome shotgun (WGS) entry which is preliminary data.</text>
</comment>
<evidence type="ECO:0000313" key="4">
    <source>
        <dbReference type="Proteomes" id="UP000790347"/>
    </source>
</evidence>
<evidence type="ECO:0000256" key="2">
    <source>
        <dbReference type="SAM" id="Phobius"/>
    </source>
</evidence>
<name>A0A922HS39_DERFA</name>
<feature type="compositionally biased region" description="Polar residues" evidence="1">
    <location>
        <begin position="62"/>
        <end position="74"/>
    </location>
</feature>
<keyword evidence="2" id="KW-0472">Membrane</keyword>
<accession>A0A922HS39</accession>
<evidence type="ECO:0000256" key="1">
    <source>
        <dbReference type="SAM" id="MobiDB-lite"/>
    </source>
</evidence>
<dbReference type="AlphaFoldDB" id="A0A922HS39"/>
<reference evidence="3" key="2">
    <citation type="journal article" date="2022" name="Res Sq">
        <title>Comparative Genomics Reveals Insights into the Divergent Evolution of Astigmatic Mites and Household Pest Adaptations.</title>
        <authorList>
            <person name="Xiong Q."/>
            <person name="Wan A.T.-Y."/>
            <person name="Liu X.-Y."/>
            <person name="Fung C.S.-H."/>
            <person name="Xiao X."/>
            <person name="Malainual N."/>
            <person name="Hou J."/>
            <person name="Wang L."/>
            <person name="Wang M."/>
            <person name="Yang K."/>
            <person name="Cui Y."/>
            <person name="Leung E."/>
            <person name="Nong W."/>
            <person name="Shin S.-K."/>
            <person name="Au S."/>
            <person name="Jeong K.Y."/>
            <person name="Chew F.T."/>
            <person name="Hui J."/>
            <person name="Leung T.F."/>
            <person name="Tungtrongchitr A."/>
            <person name="Zhong N."/>
            <person name="Liu Z."/>
            <person name="Tsui S."/>
        </authorList>
    </citation>
    <scope>NUCLEOTIDE SEQUENCE</scope>
    <source>
        <strain evidence="3">Derf</strain>
        <tissue evidence="3">Whole organism</tissue>
    </source>
</reference>
<keyword evidence="2" id="KW-1133">Transmembrane helix</keyword>
<protein>
    <submittedName>
        <fullName evidence="3">Uncharacterized protein</fullName>
    </submittedName>
</protein>
<keyword evidence="4" id="KW-1185">Reference proteome</keyword>
<proteinExistence type="predicted"/>
<feature type="transmembrane region" description="Helical" evidence="2">
    <location>
        <begin position="20"/>
        <end position="39"/>
    </location>
</feature>
<dbReference type="EMBL" id="ASGP02000005">
    <property type="protein sequence ID" value="KAH9506236.1"/>
    <property type="molecule type" value="Genomic_DNA"/>
</dbReference>
<keyword evidence="2" id="KW-0812">Transmembrane</keyword>
<organism evidence="3 4">
    <name type="scientific">Dermatophagoides farinae</name>
    <name type="common">American house dust mite</name>
    <dbReference type="NCBI Taxonomy" id="6954"/>
    <lineage>
        <taxon>Eukaryota</taxon>
        <taxon>Metazoa</taxon>
        <taxon>Ecdysozoa</taxon>
        <taxon>Arthropoda</taxon>
        <taxon>Chelicerata</taxon>
        <taxon>Arachnida</taxon>
        <taxon>Acari</taxon>
        <taxon>Acariformes</taxon>
        <taxon>Sarcoptiformes</taxon>
        <taxon>Astigmata</taxon>
        <taxon>Psoroptidia</taxon>
        <taxon>Analgoidea</taxon>
        <taxon>Pyroglyphidae</taxon>
        <taxon>Dermatophagoidinae</taxon>
        <taxon>Dermatophagoides</taxon>
    </lineage>
</organism>
<reference evidence="3" key="1">
    <citation type="submission" date="2013-05" db="EMBL/GenBank/DDBJ databases">
        <authorList>
            <person name="Yim A.K.Y."/>
            <person name="Chan T.F."/>
            <person name="Ji K.M."/>
            <person name="Liu X.Y."/>
            <person name="Zhou J.W."/>
            <person name="Li R.Q."/>
            <person name="Yang K.Y."/>
            <person name="Li J."/>
            <person name="Li M."/>
            <person name="Law P.T.W."/>
            <person name="Wu Y.L."/>
            <person name="Cai Z.L."/>
            <person name="Qin H."/>
            <person name="Bao Y."/>
            <person name="Leung R.K.K."/>
            <person name="Ng P.K.S."/>
            <person name="Zou J."/>
            <person name="Zhong X.J."/>
            <person name="Ran P.X."/>
            <person name="Zhong N.S."/>
            <person name="Liu Z.G."/>
            <person name="Tsui S.K.W."/>
        </authorList>
    </citation>
    <scope>NUCLEOTIDE SEQUENCE</scope>
    <source>
        <strain evidence="3">Derf</strain>
        <tissue evidence="3">Whole organism</tissue>
    </source>
</reference>